<dbReference type="Proteomes" id="UP000613266">
    <property type="component" value="Unassembled WGS sequence"/>
</dbReference>
<gene>
    <name evidence="7" type="ORF">I7X39_16995</name>
</gene>
<dbReference type="Pfam" id="PF16925">
    <property type="entry name" value="TetR_C_13"/>
    <property type="match status" value="1"/>
</dbReference>
<keyword evidence="3 5" id="KW-0238">DNA-binding</keyword>
<dbReference type="InterPro" id="IPR023772">
    <property type="entry name" value="DNA-bd_HTH_TetR-type_CS"/>
</dbReference>
<dbReference type="GO" id="GO:0000976">
    <property type="term" value="F:transcription cis-regulatory region binding"/>
    <property type="evidence" value="ECO:0007669"/>
    <property type="project" value="TreeGrafter"/>
</dbReference>
<evidence type="ECO:0000256" key="5">
    <source>
        <dbReference type="PROSITE-ProRule" id="PRU00335"/>
    </source>
</evidence>
<evidence type="ECO:0000256" key="1">
    <source>
        <dbReference type="ARBA" id="ARBA00022491"/>
    </source>
</evidence>
<dbReference type="Gene3D" id="1.10.357.10">
    <property type="entry name" value="Tetracycline Repressor, domain 2"/>
    <property type="match status" value="1"/>
</dbReference>
<dbReference type="InterPro" id="IPR011075">
    <property type="entry name" value="TetR_C"/>
</dbReference>
<dbReference type="GO" id="GO:0003700">
    <property type="term" value="F:DNA-binding transcription factor activity"/>
    <property type="evidence" value="ECO:0007669"/>
    <property type="project" value="TreeGrafter"/>
</dbReference>
<evidence type="ECO:0000259" key="6">
    <source>
        <dbReference type="PROSITE" id="PS50977"/>
    </source>
</evidence>
<dbReference type="SUPFAM" id="SSF46689">
    <property type="entry name" value="Homeodomain-like"/>
    <property type="match status" value="1"/>
</dbReference>
<sequence>MPARLPTEKRQAEIVAAALRLASERSPGQITTGEIAEAVGVTQGALFKHFSSKDAIWLAAMCWVHATLLQAVQEAAEGAASPRAALEAVFHAHVEFVVAHPGVPRVIFHELQQPGDSPAKREVRALLQAYRQLLLALLGAAGAQGQLRAGLDAEAAATAFLGLLQGLVMQSMLTGQPAAMRPLAGRVLALYLRGVGASS</sequence>
<dbReference type="PANTHER" id="PTHR30055">
    <property type="entry name" value="HTH-TYPE TRANSCRIPTIONAL REGULATOR RUTR"/>
    <property type="match status" value="1"/>
</dbReference>
<dbReference type="PRINTS" id="PR00455">
    <property type="entry name" value="HTHTETR"/>
</dbReference>
<dbReference type="RefSeq" id="WP_198112361.1">
    <property type="nucleotide sequence ID" value="NZ_JAEDAK010000013.1"/>
</dbReference>
<keyword evidence="4" id="KW-0804">Transcription</keyword>
<proteinExistence type="predicted"/>
<evidence type="ECO:0000256" key="3">
    <source>
        <dbReference type="ARBA" id="ARBA00023125"/>
    </source>
</evidence>
<accession>A0A931J5E6</accession>
<dbReference type="InterPro" id="IPR001647">
    <property type="entry name" value="HTH_TetR"/>
</dbReference>
<protein>
    <submittedName>
        <fullName evidence="7">TetR/AcrR family transcriptional regulator</fullName>
    </submittedName>
</protein>
<comment type="caution">
    <text evidence="7">The sequence shown here is derived from an EMBL/GenBank/DDBJ whole genome shotgun (WGS) entry which is preliminary data.</text>
</comment>
<dbReference type="InterPro" id="IPR050109">
    <property type="entry name" value="HTH-type_TetR-like_transc_reg"/>
</dbReference>
<reference evidence="7" key="1">
    <citation type="submission" date="2020-12" db="EMBL/GenBank/DDBJ databases">
        <title>The genome sequence of Inhella sp. 1Y17.</title>
        <authorList>
            <person name="Liu Y."/>
        </authorList>
    </citation>
    <scope>NUCLEOTIDE SEQUENCE</scope>
    <source>
        <strain evidence="7">1Y17</strain>
    </source>
</reference>
<dbReference type="EMBL" id="JAEDAK010000013">
    <property type="protein sequence ID" value="MBH9578591.1"/>
    <property type="molecule type" value="Genomic_DNA"/>
</dbReference>
<dbReference type="PANTHER" id="PTHR30055:SF237">
    <property type="entry name" value="TRANSCRIPTIONAL REPRESSOR MCE3R"/>
    <property type="match status" value="1"/>
</dbReference>
<dbReference type="SUPFAM" id="SSF48498">
    <property type="entry name" value="Tetracyclin repressor-like, C-terminal domain"/>
    <property type="match status" value="1"/>
</dbReference>
<keyword evidence="1" id="KW-0678">Repressor</keyword>
<feature type="DNA-binding region" description="H-T-H motif" evidence="5">
    <location>
        <begin position="31"/>
        <end position="50"/>
    </location>
</feature>
<dbReference type="Pfam" id="PF00440">
    <property type="entry name" value="TetR_N"/>
    <property type="match status" value="1"/>
</dbReference>
<evidence type="ECO:0000313" key="8">
    <source>
        <dbReference type="Proteomes" id="UP000613266"/>
    </source>
</evidence>
<evidence type="ECO:0000256" key="4">
    <source>
        <dbReference type="ARBA" id="ARBA00023163"/>
    </source>
</evidence>
<dbReference type="PROSITE" id="PS01081">
    <property type="entry name" value="HTH_TETR_1"/>
    <property type="match status" value="1"/>
</dbReference>
<organism evidence="7 8">
    <name type="scientific">Inhella proteolytica</name>
    <dbReference type="NCBI Taxonomy" id="2795029"/>
    <lineage>
        <taxon>Bacteria</taxon>
        <taxon>Pseudomonadati</taxon>
        <taxon>Pseudomonadota</taxon>
        <taxon>Betaproteobacteria</taxon>
        <taxon>Burkholderiales</taxon>
        <taxon>Sphaerotilaceae</taxon>
        <taxon>Inhella</taxon>
    </lineage>
</organism>
<dbReference type="InterPro" id="IPR036271">
    <property type="entry name" value="Tet_transcr_reg_TetR-rel_C_sf"/>
</dbReference>
<dbReference type="AlphaFoldDB" id="A0A931J5E6"/>
<keyword evidence="8" id="KW-1185">Reference proteome</keyword>
<keyword evidence="2" id="KW-0805">Transcription regulation</keyword>
<feature type="domain" description="HTH tetR-type" evidence="6">
    <location>
        <begin position="8"/>
        <end position="68"/>
    </location>
</feature>
<dbReference type="PROSITE" id="PS50977">
    <property type="entry name" value="HTH_TETR_2"/>
    <property type="match status" value="1"/>
</dbReference>
<name>A0A931J5E6_9BURK</name>
<evidence type="ECO:0000256" key="2">
    <source>
        <dbReference type="ARBA" id="ARBA00023015"/>
    </source>
</evidence>
<evidence type="ECO:0000313" key="7">
    <source>
        <dbReference type="EMBL" id="MBH9578591.1"/>
    </source>
</evidence>
<dbReference type="InterPro" id="IPR009057">
    <property type="entry name" value="Homeodomain-like_sf"/>
</dbReference>